<organism evidence="3 4">
    <name type="scientific">Aeoliella straminimaris</name>
    <dbReference type="NCBI Taxonomy" id="2954799"/>
    <lineage>
        <taxon>Bacteria</taxon>
        <taxon>Pseudomonadati</taxon>
        <taxon>Planctomycetota</taxon>
        <taxon>Planctomycetia</taxon>
        <taxon>Pirellulales</taxon>
        <taxon>Lacipirellulaceae</taxon>
        <taxon>Aeoliella</taxon>
    </lineage>
</organism>
<feature type="domain" description="Pyrrolo-quinoline quinone repeat" evidence="2">
    <location>
        <begin position="260"/>
        <end position="398"/>
    </location>
</feature>
<evidence type="ECO:0000313" key="3">
    <source>
        <dbReference type="EMBL" id="MCO6044461.1"/>
    </source>
</evidence>
<comment type="caution">
    <text evidence="3">The sequence shown here is derived from an EMBL/GenBank/DDBJ whole genome shotgun (WGS) entry which is preliminary data.</text>
</comment>
<dbReference type="AlphaFoldDB" id="A0A9X2FH45"/>
<dbReference type="InterPro" id="IPR002372">
    <property type="entry name" value="PQQ_rpt_dom"/>
</dbReference>
<dbReference type="Gene3D" id="2.130.10.10">
    <property type="entry name" value="YVTN repeat-like/Quinoprotein amine dehydrogenase"/>
    <property type="match status" value="2"/>
</dbReference>
<evidence type="ECO:0000313" key="4">
    <source>
        <dbReference type="Proteomes" id="UP001155241"/>
    </source>
</evidence>
<dbReference type="InterPro" id="IPR015943">
    <property type="entry name" value="WD40/YVTN_repeat-like_dom_sf"/>
</dbReference>
<dbReference type="Proteomes" id="UP001155241">
    <property type="component" value="Unassembled WGS sequence"/>
</dbReference>
<dbReference type="Pfam" id="PF13360">
    <property type="entry name" value="PQQ_2"/>
    <property type="match status" value="2"/>
</dbReference>
<gene>
    <name evidence="3" type="ORF">NG895_11150</name>
</gene>
<proteinExistence type="predicted"/>
<feature type="domain" description="Pyrrolo-quinoline quinone repeat" evidence="2">
    <location>
        <begin position="52"/>
        <end position="223"/>
    </location>
</feature>
<evidence type="ECO:0000259" key="2">
    <source>
        <dbReference type="Pfam" id="PF13360"/>
    </source>
</evidence>
<feature type="chain" id="PRO_5040766397" evidence="1">
    <location>
        <begin position="23"/>
        <end position="438"/>
    </location>
</feature>
<protein>
    <submittedName>
        <fullName evidence="3">PQQ-like beta-propeller repeat protein</fullName>
    </submittedName>
</protein>
<sequence>MCQRVVTVVAAFCLLQGTFAEADSEWPQFRGPDGQGNVEDGAPLEWSEDSGVIWKTEIPGRGWSSPVVQGDRIWMTTAIERAADRDELKERTKGSPTANAMELASEVSLRVVCVDRNSGHLLHDKEVLHVEKPDPIHSLNSYASPTPVVEPGRLYCHFGCYGTVCLDTSDMSEVWQRKFPNDHFVGPGSSPVLCDNLLVLTCDGGYKQYVVAVDKQTGKTVWKKDRPPIRSTNPDCKKSYCTPLVIEEDGEKQIVIPGAQWIIAYAPEDGREIWTFDHGAGFSLVPRPVVDEEHIYCCTGYTGDKLLAIRRGGSGDVTKTHFDWDHGQQVPHQPSPVLHNGRLFIVSDNGIGQCLEASTGEVVWKKRLAGNYSASPLLVSDRLYFFSREGTATVVDANSDKGEELAINELDGGYMATPAVVDGQLIARTEKHLYAIGE</sequence>
<dbReference type="EMBL" id="JAMXLR010000036">
    <property type="protein sequence ID" value="MCO6044461.1"/>
    <property type="molecule type" value="Genomic_DNA"/>
</dbReference>
<dbReference type="RefSeq" id="WP_252852563.1">
    <property type="nucleotide sequence ID" value="NZ_JAMXLR010000036.1"/>
</dbReference>
<reference evidence="3" key="1">
    <citation type="submission" date="2022-06" db="EMBL/GenBank/DDBJ databases">
        <title>Aeoliella straminimaris, a novel planctomycete from sediments.</title>
        <authorList>
            <person name="Vitorino I.R."/>
            <person name="Lage O.M."/>
        </authorList>
    </citation>
    <scope>NUCLEOTIDE SEQUENCE</scope>
    <source>
        <strain evidence="3">ICT_H6.2</strain>
    </source>
</reference>
<name>A0A9X2FH45_9BACT</name>
<dbReference type="PANTHER" id="PTHR34512:SF30">
    <property type="entry name" value="OUTER MEMBRANE PROTEIN ASSEMBLY FACTOR BAMB"/>
    <property type="match status" value="1"/>
</dbReference>
<keyword evidence="4" id="KW-1185">Reference proteome</keyword>
<feature type="signal peptide" evidence="1">
    <location>
        <begin position="1"/>
        <end position="22"/>
    </location>
</feature>
<keyword evidence="1" id="KW-0732">Signal</keyword>
<dbReference type="SUPFAM" id="SSF50998">
    <property type="entry name" value="Quinoprotein alcohol dehydrogenase-like"/>
    <property type="match status" value="1"/>
</dbReference>
<accession>A0A9X2FH45</accession>
<dbReference type="InterPro" id="IPR011047">
    <property type="entry name" value="Quinoprotein_ADH-like_sf"/>
</dbReference>
<dbReference type="PANTHER" id="PTHR34512">
    <property type="entry name" value="CELL SURFACE PROTEIN"/>
    <property type="match status" value="1"/>
</dbReference>
<evidence type="ECO:0000256" key="1">
    <source>
        <dbReference type="SAM" id="SignalP"/>
    </source>
</evidence>